<sequence length="117" mass="13392">MCSKNKSIFPDFCAPKRSVPPPKCSHGSYFPKRLLRFRKRLRFSSSRLFRVAALGGFFPAKKAFSSPLLPFLPNDVTCGPFNWVKDERETNCAYPIDWVRVLALLLFLGPILTLIRN</sequence>
<keyword evidence="1" id="KW-0472">Membrane</keyword>
<keyword evidence="3" id="KW-1185">Reference proteome</keyword>
<feature type="transmembrane region" description="Helical" evidence="1">
    <location>
        <begin position="98"/>
        <end position="115"/>
    </location>
</feature>
<dbReference type="EMBL" id="BMAV01006344">
    <property type="protein sequence ID" value="GFY48203.1"/>
    <property type="molecule type" value="Genomic_DNA"/>
</dbReference>
<comment type="caution">
    <text evidence="2">The sequence shown here is derived from an EMBL/GenBank/DDBJ whole genome shotgun (WGS) entry which is preliminary data.</text>
</comment>
<evidence type="ECO:0000256" key="1">
    <source>
        <dbReference type="SAM" id="Phobius"/>
    </source>
</evidence>
<dbReference type="Proteomes" id="UP000886998">
    <property type="component" value="Unassembled WGS sequence"/>
</dbReference>
<accession>A0A8X6X704</accession>
<keyword evidence="1" id="KW-1133">Transmembrane helix</keyword>
<reference evidence="2" key="1">
    <citation type="submission" date="2020-08" db="EMBL/GenBank/DDBJ databases">
        <title>Multicomponent nature underlies the extraordinary mechanical properties of spider dragline silk.</title>
        <authorList>
            <person name="Kono N."/>
            <person name="Nakamura H."/>
            <person name="Mori M."/>
            <person name="Yoshida Y."/>
            <person name="Ohtoshi R."/>
            <person name="Malay A.D."/>
            <person name="Moran D.A.P."/>
            <person name="Tomita M."/>
            <person name="Numata K."/>
            <person name="Arakawa K."/>
        </authorList>
    </citation>
    <scope>NUCLEOTIDE SEQUENCE</scope>
</reference>
<name>A0A8X6X704_9ARAC</name>
<protein>
    <submittedName>
        <fullName evidence="2">Uncharacterized protein</fullName>
    </submittedName>
</protein>
<organism evidence="2 3">
    <name type="scientific">Trichonephila inaurata madagascariensis</name>
    <dbReference type="NCBI Taxonomy" id="2747483"/>
    <lineage>
        <taxon>Eukaryota</taxon>
        <taxon>Metazoa</taxon>
        <taxon>Ecdysozoa</taxon>
        <taxon>Arthropoda</taxon>
        <taxon>Chelicerata</taxon>
        <taxon>Arachnida</taxon>
        <taxon>Araneae</taxon>
        <taxon>Araneomorphae</taxon>
        <taxon>Entelegynae</taxon>
        <taxon>Araneoidea</taxon>
        <taxon>Nephilidae</taxon>
        <taxon>Trichonephila</taxon>
        <taxon>Trichonephila inaurata</taxon>
    </lineage>
</organism>
<gene>
    <name evidence="2" type="ORF">TNIN_149171</name>
</gene>
<evidence type="ECO:0000313" key="3">
    <source>
        <dbReference type="Proteomes" id="UP000886998"/>
    </source>
</evidence>
<proteinExistence type="predicted"/>
<keyword evidence="1" id="KW-0812">Transmembrane</keyword>
<dbReference type="AlphaFoldDB" id="A0A8X6X704"/>
<evidence type="ECO:0000313" key="2">
    <source>
        <dbReference type="EMBL" id="GFY48203.1"/>
    </source>
</evidence>